<gene>
    <name evidence="2" type="ORF">DI598_01360</name>
</gene>
<dbReference type="NCBIfam" id="TIGR04131">
    <property type="entry name" value="Bac_Flav_CTERM"/>
    <property type="match status" value="1"/>
</dbReference>
<evidence type="ECO:0000313" key="2">
    <source>
        <dbReference type="EMBL" id="PZP52202.1"/>
    </source>
</evidence>
<dbReference type="SMART" id="SM00089">
    <property type="entry name" value="PKD"/>
    <property type="match status" value="2"/>
</dbReference>
<dbReference type="SUPFAM" id="SSF49299">
    <property type="entry name" value="PKD domain"/>
    <property type="match status" value="2"/>
</dbReference>
<dbReference type="PROSITE" id="PS50093">
    <property type="entry name" value="PKD"/>
    <property type="match status" value="2"/>
</dbReference>
<dbReference type="Gene3D" id="2.60.40.10">
    <property type="entry name" value="Immunoglobulins"/>
    <property type="match status" value="2"/>
</dbReference>
<dbReference type="Pfam" id="PF18911">
    <property type="entry name" value="PKD_4"/>
    <property type="match status" value="2"/>
</dbReference>
<sequence>MKKIALLFVLVILSFPVLATHIKGGWIGYQYLRSNATNDSSEYQIDAYIYSNCNFSYPNSLTISVYDLKTNSEINSITLLPTAIEQTTKKSFNHCIINPPYMCYNIWSHKVFFKLKNNPNGYIIAAQSYARIGGIVNINRSDDAGMTLYAIIPGSNDDPNKDYHANSSPQFGFRDTSVVCYNSKFDIVFSASDPDGDSLSYYFDNGLNGSAYTSPPPYLPLNYIAPYSGKFPMGPEVAIDPKTGIISGIAPATVGEYVVAVYAQEWRKGVLINTTKKELQINVSNCNLLAAYLEPSYINCVDKTFKFKNRVAGLSNASYLWNFGDSTQAYNTSTEASPTFTYSDTGTYTLKLKTASSLDCTDSTTAEVKVYPGFFPEFEMENNCIEKSSDFNDKTVTKNGFVNSWNWDFGDNKSSQEQSPQHTFDKIGKYDVKLIVSNSKGCQDSLTKSVTIFDKVNLTTVFSDSTICDQDTIRLLANADVAQSFTWSPSTNNSISDANISQPLVFPKVNTTFELIAQNGDCKETAKVQVNMLGQLNLVADNLYECFGDSAKFNVATQANRFQWTSLQGEDQLTDYTIKEPSIKVTGSNLFHLAVQYGQHCIVEKDINLFAAPYPTIQFATSDTSICIGNSINLETTGTSTDFLWKPTNTKESSLYLPSPQKNTTYIIDAYDRNSYCAKHVQDTITVRLVKGFKASLTKDTIIAIYEPLLLNPKTDFPTRKYTYQWQPAIYLNSTDTSNPTVNIAKGVPYQQYFLTMEDEFGCIARQNITVHIFQKNADIYIPSAFTPNNDGKNDRIRPILAGIKEFKFLNIFDRWGQLVFHTENQNNGWNGFVNGKPASSGTTYIYHTIGIDVNNKKIEKRGTITLIR</sequence>
<dbReference type="InterPro" id="IPR000601">
    <property type="entry name" value="PKD_dom"/>
</dbReference>
<comment type="caution">
    <text evidence="2">The sequence shown here is derived from an EMBL/GenBank/DDBJ whole genome shotgun (WGS) entry which is preliminary data.</text>
</comment>
<reference evidence="2 3" key="1">
    <citation type="submission" date="2017-11" db="EMBL/GenBank/DDBJ databases">
        <title>Infants hospitalized years apart are colonized by the same room-sourced microbial strains.</title>
        <authorList>
            <person name="Brooks B."/>
            <person name="Olm M.R."/>
            <person name="Firek B.A."/>
            <person name="Baker R."/>
            <person name="Thomas B.C."/>
            <person name="Morowitz M.J."/>
            <person name="Banfield J.F."/>
        </authorList>
    </citation>
    <scope>NUCLEOTIDE SEQUENCE [LARGE SCALE GENOMIC DNA]</scope>
    <source>
        <strain evidence="2">S2_009_000_R2_76</strain>
    </source>
</reference>
<feature type="domain" description="PKD" evidence="1">
    <location>
        <begin position="288"/>
        <end position="370"/>
    </location>
</feature>
<feature type="domain" description="PKD" evidence="1">
    <location>
        <begin position="404"/>
        <end position="452"/>
    </location>
</feature>
<dbReference type="InterPro" id="IPR035986">
    <property type="entry name" value="PKD_dom_sf"/>
</dbReference>
<dbReference type="InterPro" id="IPR013783">
    <property type="entry name" value="Ig-like_fold"/>
</dbReference>
<dbReference type="CDD" id="cd00146">
    <property type="entry name" value="PKD"/>
    <property type="match status" value="2"/>
</dbReference>
<protein>
    <recommendedName>
        <fullName evidence="1">PKD domain-containing protein</fullName>
    </recommendedName>
</protein>
<dbReference type="Pfam" id="PF13585">
    <property type="entry name" value="CHU_C"/>
    <property type="match status" value="1"/>
</dbReference>
<evidence type="ECO:0000259" key="1">
    <source>
        <dbReference type="PROSITE" id="PS50093"/>
    </source>
</evidence>
<organism evidence="2 3">
    <name type="scientific">Pseudopedobacter saltans</name>
    <dbReference type="NCBI Taxonomy" id="151895"/>
    <lineage>
        <taxon>Bacteria</taxon>
        <taxon>Pseudomonadati</taxon>
        <taxon>Bacteroidota</taxon>
        <taxon>Sphingobacteriia</taxon>
        <taxon>Sphingobacteriales</taxon>
        <taxon>Sphingobacteriaceae</taxon>
        <taxon>Pseudopedobacter</taxon>
    </lineage>
</organism>
<dbReference type="Proteomes" id="UP000249645">
    <property type="component" value="Unassembled WGS sequence"/>
</dbReference>
<dbReference type="InterPro" id="IPR026341">
    <property type="entry name" value="T9SS_type_B"/>
</dbReference>
<name>A0A2W5H9P5_9SPHI</name>
<dbReference type="AlphaFoldDB" id="A0A2W5H9P5"/>
<dbReference type="InterPro" id="IPR022409">
    <property type="entry name" value="PKD/Chitinase_dom"/>
</dbReference>
<accession>A0A2W5H9P5</accession>
<evidence type="ECO:0000313" key="3">
    <source>
        <dbReference type="Proteomes" id="UP000249645"/>
    </source>
</evidence>
<dbReference type="EMBL" id="QFOI01000010">
    <property type="protein sequence ID" value="PZP52202.1"/>
    <property type="molecule type" value="Genomic_DNA"/>
</dbReference>
<proteinExistence type="predicted"/>